<name>A0A3E4TZC9_9FIRM</name>
<dbReference type="EMBL" id="QSSQ01000036">
    <property type="protein sequence ID" value="RGL97700.1"/>
    <property type="molecule type" value="Genomic_DNA"/>
</dbReference>
<organism evidence="2 3">
    <name type="scientific">Hungatella hathewayi</name>
    <dbReference type="NCBI Taxonomy" id="154046"/>
    <lineage>
        <taxon>Bacteria</taxon>
        <taxon>Bacillati</taxon>
        <taxon>Bacillota</taxon>
        <taxon>Clostridia</taxon>
        <taxon>Lachnospirales</taxon>
        <taxon>Lachnospiraceae</taxon>
        <taxon>Hungatella</taxon>
    </lineage>
</organism>
<evidence type="ECO:0000313" key="2">
    <source>
        <dbReference type="EMBL" id="RGL97700.1"/>
    </source>
</evidence>
<gene>
    <name evidence="2" type="ORF">DXC39_25205</name>
    <name evidence="1" type="ORF">DXC39_26095</name>
</gene>
<sequence>MFPSTWEGSGQAKKNRLNVSICLYTWNDAHFFINAASFLLGKTGAVIRKEGRRNLKMIFNGRQE</sequence>
<evidence type="ECO:0000313" key="3">
    <source>
        <dbReference type="Proteomes" id="UP000261257"/>
    </source>
</evidence>
<dbReference type="EMBL" id="QSSQ01000039">
    <property type="protein sequence ID" value="RGL96889.1"/>
    <property type="molecule type" value="Genomic_DNA"/>
</dbReference>
<accession>A0A3E4TZC9</accession>
<evidence type="ECO:0000313" key="1">
    <source>
        <dbReference type="EMBL" id="RGL96889.1"/>
    </source>
</evidence>
<proteinExistence type="predicted"/>
<reference evidence="2 3" key="1">
    <citation type="submission" date="2018-08" db="EMBL/GenBank/DDBJ databases">
        <title>A genome reference for cultivated species of the human gut microbiota.</title>
        <authorList>
            <person name="Zou Y."/>
            <person name="Xue W."/>
            <person name="Luo G."/>
        </authorList>
    </citation>
    <scope>NUCLEOTIDE SEQUENCE [LARGE SCALE GENOMIC DNA]</scope>
    <source>
        <strain evidence="2 3">TF05-11AC</strain>
    </source>
</reference>
<comment type="caution">
    <text evidence="2">The sequence shown here is derived from an EMBL/GenBank/DDBJ whole genome shotgun (WGS) entry which is preliminary data.</text>
</comment>
<dbReference type="AlphaFoldDB" id="A0A3E4TZC9"/>
<protein>
    <submittedName>
        <fullName evidence="2">Uncharacterized protein</fullName>
    </submittedName>
</protein>
<dbReference type="Proteomes" id="UP000261257">
    <property type="component" value="Unassembled WGS sequence"/>
</dbReference>